<comment type="caution">
    <text evidence="3">The sequence shown here is derived from an EMBL/GenBank/DDBJ whole genome shotgun (WGS) entry which is preliminary data.</text>
</comment>
<dbReference type="InterPro" id="IPR001683">
    <property type="entry name" value="PX_dom"/>
</dbReference>
<dbReference type="PROSITE" id="PS50157">
    <property type="entry name" value="ZINC_FINGER_C2H2_2"/>
    <property type="match status" value="1"/>
</dbReference>
<dbReference type="InterPro" id="IPR036871">
    <property type="entry name" value="PX_dom_sf"/>
</dbReference>
<keyword evidence="1" id="KW-0862">Zinc</keyword>
<dbReference type="Proteomes" id="UP001230188">
    <property type="component" value="Unassembled WGS sequence"/>
</dbReference>
<evidence type="ECO:0000259" key="2">
    <source>
        <dbReference type="PROSITE" id="PS50157"/>
    </source>
</evidence>
<dbReference type="GO" id="GO:0008270">
    <property type="term" value="F:zinc ion binding"/>
    <property type="evidence" value="ECO:0007669"/>
    <property type="project" value="UniProtKB-KW"/>
</dbReference>
<dbReference type="InterPro" id="IPR013087">
    <property type="entry name" value="Znf_C2H2_type"/>
</dbReference>
<keyword evidence="4" id="KW-1185">Reference proteome</keyword>
<reference evidence="3" key="1">
    <citation type="submission" date="2023-01" db="EMBL/GenBank/DDBJ databases">
        <title>Metagenome sequencing of chrysophaentin producing Chrysophaeum taylorii.</title>
        <authorList>
            <person name="Davison J."/>
            <person name="Bewley C."/>
        </authorList>
    </citation>
    <scope>NUCLEOTIDE SEQUENCE</scope>
    <source>
        <strain evidence="3">NIES-1699</strain>
    </source>
</reference>
<sequence>MDPLPEISVAMRKAEVRAREGLMRANVECDFEVRKSDEVRCKVCGKVVRSVDAYVTHAKARHAGEHRQLGGFQVAVPEARIEGEKCVFRIQVSARLKVGDKEKRIEWEIERRFREFVALREGLSRVDIRVDDVPLTSATRFGFGPQLVDRRREAISVFLAVLARRGCSARLLFEFLGCADFDDVINNPTLHVAPPPESPPGRKIPSRRWLCCCCSRDDAPPEGSRDGPSREKPPP</sequence>
<protein>
    <recommendedName>
        <fullName evidence="2">C2H2-type domain-containing protein</fullName>
    </recommendedName>
</protein>
<feature type="domain" description="C2H2-type" evidence="2">
    <location>
        <begin position="39"/>
        <end position="67"/>
    </location>
</feature>
<dbReference type="EMBL" id="JAQMWT010000524">
    <property type="protein sequence ID" value="KAJ8600345.1"/>
    <property type="molecule type" value="Genomic_DNA"/>
</dbReference>
<name>A0AAD7XLE8_9STRA</name>
<dbReference type="GO" id="GO:0035091">
    <property type="term" value="F:phosphatidylinositol binding"/>
    <property type="evidence" value="ECO:0007669"/>
    <property type="project" value="InterPro"/>
</dbReference>
<keyword evidence="1" id="KW-0863">Zinc-finger</keyword>
<dbReference type="Pfam" id="PF00787">
    <property type="entry name" value="PX"/>
    <property type="match status" value="1"/>
</dbReference>
<dbReference type="SUPFAM" id="SSF64268">
    <property type="entry name" value="PX domain"/>
    <property type="match status" value="1"/>
</dbReference>
<dbReference type="CDD" id="cd06093">
    <property type="entry name" value="PX_domain"/>
    <property type="match status" value="1"/>
</dbReference>
<gene>
    <name evidence="3" type="ORF">CTAYLR_000670</name>
</gene>
<keyword evidence="1" id="KW-0479">Metal-binding</keyword>
<evidence type="ECO:0000256" key="1">
    <source>
        <dbReference type="PROSITE-ProRule" id="PRU00042"/>
    </source>
</evidence>
<evidence type="ECO:0000313" key="4">
    <source>
        <dbReference type="Proteomes" id="UP001230188"/>
    </source>
</evidence>
<accession>A0AAD7XLE8</accession>
<proteinExistence type="predicted"/>
<dbReference type="Gene3D" id="3.30.1520.10">
    <property type="entry name" value="Phox-like domain"/>
    <property type="match status" value="1"/>
</dbReference>
<dbReference type="AlphaFoldDB" id="A0AAD7XLE8"/>
<dbReference type="PROSITE" id="PS00028">
    <property type="entry name" value="ZINC_FINGER_C2H2_1"/>
    <property type="match status" value="1"/>
</dbReference>
<evidence type="ECO:0000313" key="3">
    <source>
        <dbReference type="EMBL" id="KAJ8600345.1"/>
    </source>
</evidence>
<organism evidence="3 4">
    <name type="scientific">Chrysophaeum taylorii</name>
    <dbReference type="NCBI Taxonomy" id="2483200"/>
    <lineage>
        <taxon>Eukaryota</taxon>
        <taxon>Sar</taxon>
        <taxon>Stramenopiles</taxon>
        <taxon>Ochrophyta</taxon>
        <taxon>Pelagophyceae</taxon>
        <taxon>Pelagomonadales</taxon>
        <taxon>Pelagomonadaceae</taxon>
        <taxon>Chrysophaeum</taxon>
    </lineage>
</organism>